<dbReference type="CDD" id="cd14014">
    <property type="entry name" value="STKc_PknB_like"/>
    <property type="match status" value="1"/>
</dbReference>
<keyword evidence="10" id="KW-0812">Transmembrane</keyword>
<evidence type="ECO:0000256" key="5">
    <source>
        <dbReference type="ARBA" id="ARBA00022777"/>
    </source>
</evidence>
<dbReference type="Pfam" id="PF03793">
    <property type="entry name" value="PASTA"/>
    <property type="match status" value="4"/>
</dbReference>
<comment type="catalytic activity">
    <reaction evidence="8">
        <text>L-seryl-[protein] + ATP = O-phospho-L-seryl-[protein] + ADP + H(+)</text>
        <dbReference type="Rhea" id="RHEA:17989"/>
        <dbReference type="Rhea" id="RHEA-COMP:9863"/>
        <dbReference type="Rhea" id="RHEA-COMP:11604"/>
        <dbReference type="ChEBI" id="CHEBI:15378"/>
        <dbReference type="ChEBI" id="CHEBI:29999"/>
        <dbReference type="ChEBI" id="CHEBI:30616"/>
        <dbReference type="ChEBI" id="CHEBI:83421"/>
        <dbReference type="ChEBI" id="CHEBI:456216"/>
        <dbReference type="EC" id="2.7.11.1"/>
    </reaction>
</comment>
<evidence type="ECO:0000313" key="13">
    <source>
        <dbReference type="EMBL" id="SFC72927.1"/>
    </source>
</evidence>
<evidence type="ECO:0000256" key="6">
    <source>
        <dbReference type="ARBA" id="ARBA00022840"/>
    </source>
</evidence>
<dbReference type="Gene3D" id="3.30.200.20">
    <property type="entry name" value="Phosphorylase Kinase, domain 1"/>
    <property type="match status" value="1"/>
</dbReference>
<dbReference type="GO" id="GO:0005524">
    <property type="term" value="F:ATP binding"/>
    <property type="evidence" value="ECO:0007669"/>
    <property type="project" value="UniProtKB-KW"/>
</dbReference>
<feature type="domain" description="PASTA" evidence="12">
    <location>
        <begin position="475"/>
        <end position="542"/>
    </location>
</feature>
<dbReference type="GO" id="GO:0045717">
    <property type="term" value="P:negative regulation of fatty acid biosynthetic process"/>
    <property type="evidence" value="ECO:0007669"/>
    <property type="project" value="UniProtKB-ARBA"/>
</dbReference>
<evidence type="ECO:0000256" key="7">
    <source>
        <dbReference type="ARBA" id="ARBA00047899"/>
    </source>
</evidence>
<dbReference type="PANTHER" id="PTHR43289:SF34">
    <property type="entry name" value="SERINE_THREONINE-PROTEIN KINASE YBDM-RELATED"/>
    <property type="match status" value="1"/>
</dbReference>
<evidence type="ECO:0000256" key="2">
    <source>
        <dbReference type="ARBA" id="ARBA00022527"/>
    </source>
</evidence>
<dbReference type="PROSITE" id="PS50011">
    <property type="entry name" value="PROTEIN_KINASE_DOM"/>
    <property type="match status" value="1"/>
</dbReference>
<dbReference type="EMBL" id="FOLM01000005">
    <property type="protein sequence ID" value="SFC72927.1"/>
    <property type="molecule type" value="Genomic_DNA"/>
</dbReference>
<keyword evidence="6" id="KW-0067">ATP-binding</keyword>
<feature type="domain" description="Protein kinase" evidence="11">
    <location>
        <begin position="16"/>
        <end position="279"/>
    </location>
</feature>
<dbReference type="InterPro" id="IPR005543">
    <property type="entry name" value="PASTA_dom"/>
</dbReference>
<keyword evidence="10" id="KW-0472">Membrane</keyword>
<feature type="region of interest" description="Disordered" evidence="9">
    <location>
        <begin position="350"/>
        <end position="380"/>
    </location>
</feature>
<dbReference type="PANTHER" id="PTHR43289">
    <property type="entry name" value="MITOGEN-ACTIVATED PROTEIN KINASE KINASE KINASE 20-RELATED"/>
    <property type="match status" value="1"/>
</dbReference>
<evidence type="ECO:0000259" key="12">
    <source>
        <dbReference type="PROSITE" id="PS51178"/>
    </source>
</evidence>
<accession>A0A1I1LI88</accession>
<evidence type="ECO:0000313" key="14">
    <source>
        <dbReference type="Proteomes" id="UP000199207"/>
    </source>
</evidence>
<keyword evidence="10" id="KW-1133">Transmembrane helix</keyword>
<feature type="compositionally biased region" description="Gly residues" evidence="9">
    <location>
        <begin position="307"/>
        <end position="317"/>
    </location>
</feature>
<evidence type="ECO:0000256" key="10">
    <source>
        <dbReference type="SAM" id="Phobius"/>
    </source>
</evidence>
<evidence type="ECO:0000256" key="1">
    <source>
        <dbReference type="ARBA" id="ARBA00012513"/>
    </source>
</evidence>
<keyword evidence="4" id="KW-0547">Nucleotide-binding</keyword>
<dbReference type="Pfam" id="PF00069">
    <property type="entry name" value="Pkinase"/>
    <property type="match status" value="1"/>
</dbReference>
<dbReference type="AlphaFoldDB" id="A0A1I1LI88"/>
<dbReference type="SMART" id="SM00220">
    <property type="entry name" value="S_TKc"/>
    <property type="match status" value="1"/>
</dbReference>
<evidence type="ECO:0000256" key="4">
    <source>
        <dbReference type="ARBA" id="ARBA00022741"/>
    </source>
</evidence>
<dbReference type="FunFam" id="1.10.510.10:FF:000021">
    <property type="entry name" value="Serine/threonine protein kinase"/>
    <property type="match status" value="1"/>
</dbReference>
<dbReference type="EC" id="2.7.11.1" evidence="1"/>
<dbReference type="OrthoDB" id="9762169at2"/>
<proteinExistence type="predicted"/>
<feature type="transmembrane region" description="Helical" evidence="10">
    <location>
        <begin position="385"/>
        <end position="406"/>
    </location>
</feature>
<protein>
    <recommendedName>
        <fullName evidence="1">non-specific serine/threonine protein kinase</fullName>
        <ecNumber evidence="1">2.7.11.1</ecNumber>
    </recommendedName>
</protein>
<sequence length="671" mass="69840">MTLQDPLIGCVLDGRYRVDARVAVGGMATVYRALDMRLDRVLALKVMHPALATDAAFVERFIREAKSAAGLDHPNIVGVTDQGTDGGYVYLAMEYVAGCTLRDVLRESGALQPRAVLDILEPVLAGLGAAHRGGLVHRDVKPENVLIGDDGRVKIADFGLVRGVDGQTSATTGSLLGTVSYLAPEQIQSGPLGPFTDVYACGVMLYEMLTGTKPHRGETPAQVLLAHVQSEMPLPSALVSGLPAELDGLVARAAARDPQLRPADAAVFLSMVRAARSRLTDAQLDAFPYQALVRPGPAAPADATGFTGSGSGSGPGSGPDDVTSVVPLPAVAVPPAEAPMERTAVIEVEPGGIPGPPPPGAVPGAAGEPPAGEPPARRGGPSRRALFSLLGLVLVALGAGAGVWYINSGQFLRTPGVLALTEKEARRTLERAGLGVEVEYAFSGTVEKGRVIETDPERGERVRRNAVITVVVSRGPEVVQVPDLAGVPLGEAKRLLTEAGLTPGEEEGRFHPAIARGAVIATDPAIGTELRPDTPVDLVVSRGAEVEVPDVLGLPEGTAQQRLREAGFEVEVAAGRVFSEFPAGAVAEQDPAGDSRAGEGETVTLAISKGPEMVVVPDVRGLGEDDAVRVLEDAGFEVSVQRFFFTGTVFNQSVREPDSAPKGSTITIFVR</sequence>
<comment type="catalytic activity">
    <reaction evidence="7">
        <text>L-threonyl-[protein] + ATP = O-phospho-L-threonyl-[protein] + ADP + H(+)</text>
        <dbReference type="Rhea" id="RHEA:46608"/>
        <dbReference type="Rhea" id="RHEA-COMP:11060"/>
        <dbReference type="Rhea" id="RHEA-COMP:11605"/>
        <dbReference type="ChEBI" id="CHEBI:15378"/>
        <dbReference type="ChEBI" id="CHEBI:30013"/>
        <dbReference type="ChEBI" id="CHEBI:30616"/>
        <dbReference type="ChEBI" id="CHEBI:61977"/>
        <dbReference type="ChEBI" id="CHEBI:456216"/>
        <dbReference type="EC" id="2.7.11.1"/>
    </reaction>
</comment>
<organism evidence="13 14">
    <name type="scientific">Streptomyces aidingensis</name>
    <dbReference type="NCBI Taxonomy" id="910347"/>
    <lineage>
        <taxon>Bacteria</taxon>
        <taxon>Bacillati</taxon>
        <taxon>Actinomycetota</taxon>
        <taxon>Actinomycetes</taxon>
        <taxon>Kitasatosporales</taxon>
        <taxon>Streptomycetaceae</taxon>
        <taxon>Streptomyces</taxon>
    </lineage>
</organism>
<dbReference type="STRING" id="910347.SAMN05421773_105249"/>
<keyword evidence="5 13" id="KW-0418">Kinase</keyword>
<dbReference type="SUPFAM" id="SSF56112">
    <property type="entry name" value="Protein kinase-like (PK-like)"/>
    <property type="match status" value="1"/>
</dbReference>
<dbReference type="GO" id="GO:0004674">
    <property type="term" value="F:protein serine/threonine kinase activity"/>
    <property type="evidence" value="ECO:0007669"/>
    <property type="project" value="UniProtKB-KW"/>
</dbReference>
<evidence type="ECO:0000256" key="3">
    <source>
        <dbReference type="ARBA" id="ARBA00022679"/>
    </source>
</evidence>
<dbReference type="Gene3D" id="1.10.510.10">
    <property type="entry name" value="Transferase(Phosphotransferase) domain 1"/>
    <property type="match status" value="1"/>
</dbReference>
<evidence type="ECO:0000259" key="11">
    <source>
        <dbReference type="PROSITE" id="PS50011"/>
    </source>
</evidence>
<dbReference type="FunFam" id="3.30.200.20:FF:000035">
    <property type="entry name" value="Serine/threonine protein kinase Stk1"/>
    <property type="match status" value="1"/>
</dbReference>
<feature type="domain" description="PASTA" evidence="12">
    <location>
        <begin position="610"/>
        <end position="671"/>
    </location>
</feature>
<dbReference type="Proteomes" id="UP000199207">
    <property type="component" value="Unassembled WGS sequence"/>
</dbReference>
<evidence type="ECO:0000256" key="9">
    <source>
        <dbReference type="SAM" id="MobiDB-lite"/>
    </source>
</evidence>
<gene>
    <name evidence="13" type="ORF">SAMN05421773_105249</name>
</gene>
<dbReference type="SMART" id="SM00740">
    <property type="entry name" value="PASTA"/>
    <property type="match status" value="4"/>
</dbReference>
<dbReference type="InterPro" id="IPR008271">
    <property type="entry name" value="Ser/Thr_kinase_AS"/>
</dbReference>
<dbReference type="PROSITE" id="PS00108">
    <property type="entry name" value="PROTEIN_KINASE_ST"/>
    <property type="match status" value="1"/>
</dbReference>
<evidence type="ECO:0000256" key="8">
    <source>
        <dbReference type="ARBA" id="ARBA00048679"/>
    </source>
</evidence>
<feature type="domain" description="PASTA" evidence="12">
    <location>
        <begin position="543"/>
        <end position="609"/>
    </location>
</feature>
<keyword evidence="2 13" id="KW-0723">Serine/threonine-protein kinase</keyword>
<dbReference type="PROSITE" id="PS51178">
    <property type="entry name" value="PASTA"/>
    <property type="match status" value="4"/>
</dbReference>
<feature type="domain" description="PASTA" evidence="12">
    <location>
        <begin position="413"/>
        <end position="474"/>
    </location>
</feature>
<dbReference type="CDD" id="cd06577">
    <property type="entry name" value="PASTA_pknB"/>
    <property type="match status" value="4"/>
</dbReference>
<reference evidence="13 14" key="1">
    <citation type="submission" date="2016-10" db="EMBL/GenBank/DDBJ databases">
        <authorList>
            <person name="de Groot N.N."/>
        </authorList>
    </citation>
    <scope>NUCLEOTIDE SEQUENCE [LARGE SCALE GENOMIC DNA]</scope>
    <source>
        <strain evidence="13 14">CGMCC 4.5739</strain>
    </source>
</reference>
<name>A0A1I1LI88_9ACTN</name>
<dbReference type="Gene3D" id="3.30.10.20">
    <property type="match status" value="4"/>
</dbReference>
<keyword evidence="14" id="KW-1185">Reference proteome</keyword>
<feature type="region of interest" description="Disordered" evidence="9">
    <location>
        <begin position="300"/>
        <end position="323"/>
    </location>
</feature>
<dbReference type="InterPro" id="IPR011009">
    <property type="entry name" value="Kinase-like_dom_sf"/>
</dbReference>
<keyword evidence="3" id="KW-0808">Transferase</keyword>
<dbReference type="InterPro" id="IPR000719">
    <property type="entry name" value="Prot_kinase_dom"/>
</dbReference>